<accession>A0A844E3R6</accession>
<comment type="caution">
    <text evidence="2">The sequence shown here is derived from an EMBL/GenBank/DDBJ whole genome shotgun (WGS) entry which is preliminary data.</text>
</comment>
<dbReference type="Pfam" id="PF03372">
    <property type="entry name" value="Exo_endo_phos"/>
    <property type="match status" value="1"/>
</dbReference>
<dbReference type="InterPro" id="IPR036691">
    <property type="entry name" value="Endo/exonu/phosph_ase_sf"/>
</dbReference>
<sequence>RMDYDLIVVKTLERVYKNYYYIIRGEIMGYKIGSFNLRNLGLTALGNENARDLKKIADIIRKENFDVVALQEILSEGKAFTSKGYAKNSILMELGPNWDFQWADAETSLADTRNEGYAFVWNTKRLQLAKTTSANHVERTFVPRICRINKESMMRRPYYARFTPVGTLGGGPWAEFRLLCIHTYYGKDTTVDRAIRNHELDVLMTDIYPQIADRVYGNNMPHYTILLGDYNVELHRDWKDALRVKQNLSRKLNGQSPLPKPAVISDIIESTKWGERSIRTVQDEFTTLKAVDNKNGIVEEDEGSRGYSHDYDHFSYEEKQFEGVQMRVKRIDAVRKYCNDDFEEYLKTVSDHIPIMMDIELK</sequence>
<dbReference type="EMBL" id="WKRA01000014">
    <property type="protein sequence ID" value="MSD16290.1"/>
    <property type="molecule type" value="Genomic_DNA"/>
</dbReference>
<gene>
    <name evidence="2" type="ORF">GKE72_09480</name>
</gene>
<name>A0A844E3R6_EUBRA</name>
<dbReference type="InterPro" id="IPR005135">
    <property type="entry name" value="Endo/exonuclease/phosphatase"/>
</dbReference>
<dbReference type="RefSeq" id="WP_154314689.1">
    <property type="nucleotide sequence ID" value="NZ_WKRA01000014.1"/>
</dbReference>
<organism evidence="2 3">
    <name type="scientific">Eubacterium ramulus</name>
    <dbReference type="NCBI Taxonomy" id="39490"/>
    <lineage>
        <taxon>Bacteria</taxon>
        <taxon>Bacillati</taxon>
        <taxon>Bacillota</taxon>
        <taxon>Clostridia</taxon>
        <taxon>Eubacteriales</taxon>
        <taxon>Eubacteriaceae</taxon>
        <taxon>Eubacterium</taxon>
    </lineage>
</organism>
<reference evidence="2 3" key="1">
    <citation type="journal article" date="2019" name="Nat. Med.">
        <title>A library of human gut bacterial isolates paired with longitudinal multiomics data enables mechanistic microbiome research.</title>
        <authorList>
            <person name="Poyet M."/>
            <person name="Groussin M."/>
            <person name="Gibbons S.M."/>
            <person name="Avila-Pacheco J."/>
            <person name="Jiang X."/>
            <person name="Kearney S.M."/>
            <person name="Perrotta A.R."/>
            <person name="Berdy B."/>
            <person name="Zhao S."/>
            <person name="Lieberman T.D."/>
            <person name="Swanson P.K."/>
            <person name="Smith M."/>
            <person name="Roesemann S."/>
            <person name="Alexander J.E."/>
            <person name="Rich S.A."/>
            <person name="Livny J."/>
            <person name="Vlamakis H."/>
            <person name="Clish C."/>
            <person name="Bullock K."/>
            <person name="Deik A."/>
            <person name="Scott J."/>
            <person name="Pierce K.A."/>
            <person name="Xavier R.J."/>
            <person name="Alm E.J."/>
        </authorList>
    </citation>
    <scope>NUCLEOTIDE SEQUENCE [LARGE SCALE GENOMIC DNA]</scope>
    <source>
        <strain evidence="2 3">BIOML-A3</strain>
    </source>
</reference>
<evidence type="ECO:0000313" key="3">
    <source>
        <dbReference type="Proteomes" id="UP000431304"/>
    </source>
</evidence>
<dbReference type="AlphaFoldDB" id="A0A844E3R6"/>
<dbReference type="SUPFAM" id="SSF56219">
    <property type="entry name" value="DNase I-like"/>
    <property type="match status" value="1"/>
</dbReference>
<dbReference type="GO" id="GO:0003824">
    <property type="term" value="F:catalytic activity"/>
    <property type="evidence" value="ECO:0007669"/>
    <property type="project" value="InterPro"/>
</dbReference>
<feature type="domain" description="Endonuclease/exonuclease/phosphatase" evidence="1">
    <location>
        <begin position="34"/>
        <end position="248"/>
    </location>
</feature>
<evidence type="ECO:0000259" key="1">
    <source>
        <dbReference type="Pfam" id="PF03372"/>
    </source>
</evidence>
<dbReference type="Gene3D" id="3.60.10.10">
    <property type="entry name" value="Endonuclease/exonuclease/phosphatase"/>
    <property type="match status" value="1"/>
</dbReference>
<dbReference type="Proteomes" id="UP000431304">
    <property type="component" value="Unassembled WGS sequence"/>
</dbReference>
<feature type="non-terminal residue" evidence="2">
    <location>
        <position position="1"/>
    </location>
</feature>
<proteinExistence type="predicted"/>
<protein>
    <recommendedName>
        <fullName evidence="1">Endonuclease/exonuclease/phosphatase domain-containing protein</fullName>
    </recommendedName>
</protein>
<evidence type="ECO:0000313" key="2">
    <source>
        <dbReference type="EMBL" id="MSD16290.1"/>
    </source>
</evidence>